<dbReference type="CDD" id="cd00378">
    <property type="entry name" value="SHMT"/>
    <property type="match status" value="1"/>
</dbReference>
<dbReference type="InterPro" id="IPR015424">
    <property type="entry name" value="PyrdxlP-dep_Trfase"/>
</dbReference>
<comment type="caution">
    <text evidence="6">The sequence shown here is derived from an EMBL/GenBank/DDBJ whole genome shotgun (WGS) entry which is preliminary data.</text>
</comment>
<comment type="subcellular location">
    <subcellularLocation>
        <location evidence="3">Cytoplasm</location>
    </subcellularLocation>
</comment>
<dbReference type="PIRSF" id="PIRSF000412">
    <property type="entry name" value="SHMT"/>
    <property type="match status" value="1"/>
</dbReference>
<gene>
    <name evidence="3" type="primary">glyA</name>
    <name evidence="6" type="ORF">DSY97_10345</name>
</gene>
<dbReference type="PANTHER" id="PTHR11680:SF35">
    <property type="entry name" value="SERINE HYDROXYMETHYLTRANSFERASE 1"/>
    <property type="match status" value="1"/>
</dbReference>
<sequence>MNNLEHDDPQISELILQEEERIENTIDLVGSETHMPKSILEEMGSVLNHKTIEGYPDRRYHAGCEYVDVIETLAIDRMKELFHAKHANVQPHTGSAANFAVYFSVLNVGDKILAMNLSHGGHLTHGHFASVTSKCFNFQHYDVDLTSELIDYDALAEQAKEVRPKMIVAGASSYPRLIDYESMSRIAKSVGAYLFVDMAHIAGLVAAKLIPSPIIYADFVSFTTYKTMTGGRGGVILCKKEYADAVDKAVFPGTQGTTAVSNIAGKATIAKLAKEANFINVQRKTLDSAKLLAAELAEKGYRLVGGGTDTHQVLVDVTTKWLSGSQAEKTLESIGIVTNRNYIPKDTGKIASGLRLGTGPISVRGIDKDYVIQIANIIDNALMARDNQEVLSKLKRNVLDICKQLPVYR</sequence>
<dbReference type="InterPro" id="IPR001085">
    <property type="entry name" value="Ser_HO-MeTrfase"/>
</dbReference>
<dbReference type="UniPathway" id="UPA00193"/>
<comment type="function">
    <text evidence="3">Catalyzes the reversible interconversion of serine and glycine with tetrahydrofolate (THF) serving as the one-carbon carrier. This reaction serves as the major source of one-carbon groups required for the biosynthesis of purines, thymidylate, methionine, and other important biomolecules.</text>
</comment>
<dbReference type="GO" id="GO:0032259">
    <property type="term" value="P:methylation"/>
    <property type="evidence" value="ECO:0007669"/>
    <property type="project" value="UniProtKB-KW"/>
</dbReference>
<protein>
    <recommendedName>
        <fullName evidence="3">Probable serine hydroxymethyltransferase</fullName>
        <shortName evidence="3">SHMT</shortName>
        <shortName evidence="3">Serine methylase</shortName>
        <ecNumber evidence="3">2.1.2.1</ecNumber>
    </recommendedName>
</protein>
<dbReference type="Proteomes" id="UP000286801">
    <property type="component" value="Unassembled WGS sequence"/>
</dbReference>
<dbReference type="GO" id="GO:0019264">
    <property type="term" value="P:glycine biosynthetic process from serine"/>
    <property type="evidence" value="ECO:0007669"/>
    <property type="project" value="InterPro"/>
</dbReference>
<dbReference type="InterPro" id="IPR015421">
    <property type="entry name" value="PyrdxlP-dep_Trfase_major"/>
</dbReference>
<name>A0A432G0Z7_9DELT</name>
<comment type="caution">
    <text evidence="3">Lacks conserved residue(s) required for the propagation of feature annotation.</text>
</comment>
<evidence type="ECO:0000256" key="4">
    <source>
        <dbReference type="PIRSR" id="PIRSR000412-50"/>
    </source>
</evidence>
<dbReference type="AlphaFoldDB" id="A0A432G0Z7"/>
<dbReference type="GO" id="GO:0004372">
    <property type="term" value="F:glycine hydroxymethyltransferase activity"/>
    <property type="evidence" value="ECO:0007669"/>
    <property type="project" value="UniProtKB-EC"/>
</dbReference>
<comment type="cofactor">
    <cofactor evidence="1 3 4">
        <name>pyridoxal 5'-phosphate</name>
        <dbReference type="ChEBI" id="CHEBI:597326"/>
    </cofactor>
</comment>
<dbReference type="EMBL" id="QNZL01000278">
    <property type="protein sequence ID" value="RTZ77189.1"/>
    <property type="molecule type" value="Genomic_DNA"/>
</dbReference>
<keyword evidence="3" id="KW-0963">Cytoplasm</keyword>
<comment type="similarity">
    <text evidence="3">Belongs to the SHMT family.</text>
</comment>
<feature type="binding site" evidence="3">
    <location>
        <begin position="121"/>
        <end position="123"/>
    </location>
    <ligand>
        <name>(6S)-5,6,7,8-tetrahydrofolate</name>
        <dbReference type="ChEBI" id="CHEBI:57453"/>
    </ligand>
</feature>
<comment type="pathway">
    <text evidence="3">One-carbon metabolism; tetrahydrofolate interconversion.</text>
</comment>
<evidence type="ECO:0000256" key="3">
    <source>
        <dbReference type="HAMAP-Rule" id="MF_00051"/>
    </source>
</evidence>
<keyword evidence="3 6" id="KW-0808">Transferase</keyword>
<evidence type="ECO:0000313" key="7">
    <source>
        <dbReference type="Proteomes" id="UP000286801"/>
    </source>
</evidence>
<comment type="subunit">
    <text evidence="3">Homodimer.</text>
</comment>
<dbReference type="EC" id="2.1.2.1" evidence="3"/>
<keyword evidence="2 3" id="KW-0663">Pyridoxal phosphate</keyword>
<dbReference type="InterPro" id="IPR049943">
    <property type="entry name" value="Ser_HO-MeTrfase-like"/>
</dbReference>
<dbReference type="Gene3D" id="3.90.1150.10">
    <property type="entry name" value="Aspartate Aminotransferase, domain 1"/>
    <property type="match status" value="1"/>
</dbReference>
<evidence type="ECO:0000259" key="5">
    <source>
        <dbReference type="Pfam" id="PF00464"/>
    </source>
</evidence>
<dbReference type="NCBIfam" id="NF000586">
    <property type="entry name" value="PRK00011.1"/>
    <property type="match status" value="1"/>
</dbReference>
<keyword evidence="6" id="KW-0489">Methyltransferase</keyword>
<dbReference type="GO" id="GO:0030170">
    <property type="term" value="F:pyridoxal phosphate binding"/>
    <property type="evidence" value="ECO:0007669"/>
    <property type="project" value="UniProtKB-UniRule"/>
</dbReference>
<feature type="modified residue" description="N6-(pyridoxal phosphate)lysine" evidence="3 4">
    <location>
        <position position="226"/>
    </location>
</feature>
<dbReference type="GO" id="GO:0008168">
    <property type="term" value="F:methyltransferase activity"/>
    <property type="evidence" value="ECO:0007669"/>
    <property type="project" value="UniProtKB-KW"/>
</dbReference>
<dbReference type="InterPro" id="IPR015422">
    <property type="entry name" value="PyrdxlP-dep_Trfase_small"/>
</dbReference>
<evidence type="ECO:0000256" key="2">
    <source>
        <dbReference type="ARBA" id="ARBA00022898"/>
    </source>
</evidence>
<proteinExistence type="inferred from homology"/>
<dbReference type="GO" id="GO:0035999">
    <property type="term" value="P:tetrahydrofolate interconversion"/>
    <property type="evidence" value="ECO:0007669"/>
    <property type="project" value="UniProtKB-UniRule"/>
</dbReference>
<feature type="binding site" evidence="3">
    <location>
        <position position="117"/>
    </location>
    <ligand>
        <name>(6S)-5,6,7,8-tetrahydrofolate</name>
        <dbReference type="ChEBI" id="CHEBI:57453"/>
    </ligand>
</feature>
<dbReference type="GO" id="GO:0005829">
    <property type="term" value="C:cytosol"/>
    <property type="evidence" value="ECO:0007669"/>
    <property type="project" value="TreeGrafter"/>
</dbReference>
<accession>A0A432G0Z7</accession>
<evidence type="ECO:0000256" key="1">
    <source>
        <dbReference type="ARBA" id="ARBA00001933"/>
    </source>
</evidence>
<comment type="catalytic activity">
    <reaction evidence="3">
        <text>(6R)-5,10-methylene-5,6,7,8-tetrahydrofolate + glycine + H2O = (6S)-5,6,7,8-tetrahydrofolate + L-serine</text>
        <dbReference type="Rhea" id="RHEA:15481"/>
        <dbReference type="ChEBI" id="CHEBI:15377"/>
        <dbReference type="ChEBI" id="CHEBI:15636"/>
        <dbReference type="ChEBI" id="CHEBI:33384"/>
        <dbReference type="ChEBI" id="CHEBI:57305"/>
        <dbReference type="ChEBI" id="CHEBI:57453"/>
        <dbReference type="EC" id="2.1.2.1"/>
    </reaction>
</comment>
<dbReference type="HAMAP" id="MF_00051">
    <property type="entry name" value="SHMT"/>
    <property type="match status" value="1"/>
</dbReference>
<reference evidence="6 7" key="1">
    <citation type="submission" date="2018-06" db="EMBL/GenBank/DDBJ databases">
        <title>Combined omics and stable isotope probing to characterize newly discovered Mariana Back-Arc vent microbial communities.</title>
        <authorList>
            <person name="Trembath-Reichert E."/>
            <person name="Huber J.A."/>
        </authorList>
    </citation>
    <scope>NUCLEOTIDE SEQUENCE [LARGE SCALE GENOMIC DNA]</scope>
    <source>
        <strain evidence="6">MAG 63_1</strain>
    </source>
</reference>
<dbReference type="InterPro" id="IPR039429">
    <property type="entry name" value="SHMT-like_dom"/>
</dbReference>
<keyword evidence="3" id="KW-0554">One-carbon metabolism</keyword>
<organism evidence="6 7">
    <name type="scientific">SAR324 cluster bacterium</name>
    <dbReference type="NCBI Taxonomy" id="2024889"/>
    <lineage>
        <taxon>Bacteria</taxon>
        <taxon>Deltaproteobacteria</taxon>
        <taxon>SAR324 cluster</taxon>
    </lineage>
</organism>
<dbReference type="Gene3D" id="3.40.640.10">
    <property type="entry name" value="Type I PLP-dependent aspartate aminotransferase-like (Major domain)"/>
    <property type="match status" value="1"/>
</dbReference>
<dbReference type="Pfam" id="PF00464">
    <property type="entry name" value="SHMT"/>
    <property type="match status" value="1"/>
</dbReference>
<evidence type="ECO:0000313" key="6">
    <source>
        <dbReference type="EMBL" id="RTZ77189.1"/>
    </source>
</evidence>
<dbReference type="SUPFAM" id="SSF53383">
    <property type="entry name" value="PLP-dependent transferases"/>
    <property type="match status" value="1"/>
</dbReference>
<feature type="domain" description="Serine hydroxymethyltransferase-like" evidence="5">
    <location>
        <begin position="4"/>
        <end position="378"/>
    </location>
</feature>
<dbReference type="PANTHER" id="PTHR11680">
    <property type="entry name" value="SERINE HYDROXYMETHYLTRANSFERASE"/>
    <property type="match status" value="1"/>
</dbReference>